<gene>
    <name evidence="2" type="ORF">BST86_09165</name>
</gene>
<dbReference type="GO" id="GO:0005509">
    <property type="term" value="F:calcium ion binding"/>
    <property type="evidence" value="ECO:0007669"/>
    <property type="project" value="InterPro"/>
</dbReference>
<evidence type="ECO:0000313" key="2">
    <source>
        <dbReference type="EMBL" id="PRP67259.1"/>
    </source>
</evidence>
<feature type="compositionally biased region" description="Acidic residues" evidence="1">
    <location>
        <begin position="519"/>
        <end position="536"/>
    </location>
</feature>
<feature type="compositionally biased region" description="Acidic residues" evidence="1">
    <location>
        <begin position="2002"/>
        <end position="2011"/>
    </location>
</feature>
<feature type="compositionally biased region" description="Acidic residues" evidence="1">
    <location>
        <begin position="2868"/>
        <end position="2878"/>
    </location>
</feature>
<feature type="region of interest" description="Disordered" evidence="1">
    <location>
        <begin position="2072"/>
        <end position="2112"/>
    </location>
</feature>
<dbReference type="InterPro" id="IPR028974">
    <property type="entry name" value="TSP_type-3_rpt"/>
</dbReference>
<feature type="region of interest" description="Disordered" evidence="1">
    <location>
        <begin position="1867"/>
        <end position="1894"/>
    </location>
</feature>
<evidence type="ECO:0000256" key="1">
    <source>
        <dbReference type="SAM" id="MobiDB-lite"/>
    </source>
</evidence>
<feature type="compositionally biased region" description="Acidic residues" evidence="1">
    <location>
        <begin position="1967"/>
        <end position="1981"/>
    </location>
</feature>
<feature type="compositionally biased region" description="Acidic residues" evidence="1">
    <location>
        <begin position="1472"/>
        <end position="1514"/>
    </location>
</feature>
<dbReference type="OrthoDB" id="1391086at2"/>
<feature type="compositionally biased region" description="Acidic residues" evidence="1">
    <location>
        <begin position="1378"/>
        <end position="1388"/>
    </location>
</feature>
<proteinExistence type="predicted"/>
<feature type="compositionally biased region" description="Acidic residues" evidence="1">
    <location>
        <begin position="2268"/>
        <end position="2287"/>
    </location>
</feature>
<feature type="compositionally biased region" description="Acidic residues" evidence="1">
    <location>
        <begin position="1745"/>
        <end position="1759"/>
    </location>
</feature>
<keyword evidence="3" id="KW-1185">Reference proteome</keyword>
<dbReference type="PANTHER" id="PTHR10199">
    <property type="entry name" value="THROMBOSPONDIN"/>
    <property type="match status" value="1"/>
</dbReference>
<comment type="caution">
    <text evidence="2">The sequence shown here is derived from an EMBL/GenBank/DDBJ whole genome shotgun (WGS) entry which is preliminary data.</text>
</comment>
<feature type="compositionally biased region" description="Acidic residues" evidence="1">
    <location>
        <begin position="2248"/>
        <end position="2259"/>
    </location>
</feature>
<name>A0A2S9WUX2_9FLAO</name>
<feature type="region of interest" description="Disordered" evidence="1">
    <location>
        <begin position="2185"/>
        <end position="2400"/>
    </location>
</feature>
<dbReference type="EMBL" id="MQUC01000003">
    <property type="protein sequence ID" value="PRP67259.1"/>
    <property type="molecule type" value="Genomic_DNA"/>
</dbReference>
<feature type="region of interest" description="Disordered" evidence="1">
    <location>
        <begin position="1958"/>
        <end position="2011"/>
    </location>
</feature>
<feature type="compositionally biased region" description="Acidic residues" evidence="1">
    <location>
        <begin position="1152"/>
        <end position="1162"/>
    </location>
</feature>
<accession>A0A2S9WUX2</accession>
<dbReference type="SUPFAM" id="SSF103647">
    <property type="entry name" value="TSP type-3 repeat"/>
    <property type="match status" value="6"/>
</dbReference>
<feature type="region of interest" description="Disordered" evidence="1">
    <location>
        <begin position="582"/>
        <end position="606"/>
    </location>
</feature>
<feature type="region of interest" description="Disordered" evidence="1">
    <location>
        <begin position="2734"/>
        <end position="2912"/>
    </location>
</feature>
<feature type="compositionally biased region" description="Acidic residues" evidence="1">
    <location>
        <begin position="1521"/>
        <end position="1537"/>
    </location>
</feature>
<feature type="compositionally biased region" description="Acidic residues" evidence="1">
    <location>
        <begin position="2822"/>
        <end position="2857"/>
    </location>
</feature>
<dbReference type="Pfam" id="PF13585">
    <property type="entry name" value="CHU_C"/>
    <property type="match status" value="1"/>
</dbReference>
<dbReference type="Gene3D" id="4.10.1080.10">
    <property type="entry name" value="TSP type-3 repeat"/>
    <property type="match status" value="5"/>
</dbReference>
<feature type="region of interest" description="Disordered" evidence="1">
    <location>
        <begin position="1089"/>
        <end position="1170"/>
    </location>
</feature>
<feature type="compositionally biased region" description="Low complexity" evidence="1">
    <location>
        <begin position="1769"/>
        <end position="1779"/>
    </location>
</feature>
<feature type="compositionally biased region" description="Acidic residues" evidence="1">
    <location>
        <begin position="1224"/>
        <end position="1296"/>
    </location>
</feature>
<feature type="compositionally biased region" description="Acidic residues" evidence="1">
    <location>
        <begin position="1451"/>
        <end position="1465"/>
    </location>
</feature>
<feature type="region of interest" description="Disordered" evidence="1">
    <location>
        <begin position="634"/>
        <end position="653"/>
    </location>
</feature>
<dbReference type="Proteomes" id="UP000239532">
    <property type="component" value="Unassembled WGS sequence"/>
</dbReference>
<evidence type="ECO:0000313" key="3">
    <source>
        <dbReference type="Proteomes" id="UP000239532"/>
    </source>
</evidence>
<feature type="compositionally biased region" description="Low complexity" evidence="1">
    <location>
        <begin position="1198"/>
        <end position="1215"/>
    </location>
</feature>
<protein>
    <submittedName>
        <fullName evidence="2">Uncharacterized protein</fullName>
    </submittedName>
</protein>
<feature type="region of interest" description="Disordered" evidence="1">
    <location>
        <begin position="1184"/>
        <end position="1566"/>
    </location>
</feature>
<feature type="compositionally biased region" description="Acidic residues" evidence="1">
    <location>
        <begin position="1187"/>
        <end position="1197"/>
    </location>
</feature>
<feature type="region of interest" description="Disordered" evidence="1">
    <location>
        <begin position="501"/>
        <end position="536"/>
    </location>
</feature>
<feature type="compositionally biased region" description="Acidic residues" evidence="1">
    <location>
        <begin position="1708"/>
        <end position="1718"/>
    </location>
</feature>
<feature type="compositionally biased region" description="Acidic residues" evidence="1">
    <location>
        <begin position="1413"/>
        <end position="1423"/>
    </location>
</feature>
<organism evidence="2 3">
    <name type="scientific">Nonlabens agnitus</name>
    <dbReference type="NCBI Taxonomy" id="870484"/>
    <lineage>
        <taxon>Bacteria</taxon>
        <taxon>Pseudomonadati</taxon>
        <taxon>Bacteroidota</taxon>
        <taxon>Flavobacteriia</taxon>
        <taxon>Flavobacteriales</taxon>
        <taxon>Flavobacteriaceae</taxon>
        <taxon>Nonlabens</taxon>
    </lineage>
</organism>
<feature type="compositionally biased region" description="Acidic residues" evidence="1">
    <location>
        <begin position="2339"/>
        <end position="2357"/>
    </location>
</feature>
<feature type="compositionally biased region" description="Acidic residues" evidence="1">
    <location>
        <begin position="2736"/>
        <end position="2781"/>
    </location>
</feature>
<reference evidence="2 3" key="1">
    <citation type="submission" date="2016-11" db="EMBL/GenBank/DDBJ databases">
        <title>Trade-off between light-utilization and light-protection in marine flavobacteria.</title>
        <authorList>
            <person name="Kumagai Y."/>
        </authorList>
    </citation>
    <scope>NUCLEOTIDE SEQUENCE [LARGE SCALE GENOMIC DNA]</scope>
    <source>
        <strain evidence="2 3">JCM 17109</strain>
    </source>
</reference>
<sequence length="3052" mass="319562">MIIPGVGTYTVDGSGNLTFVPAQDYLGDASILFSVQDDLGVNSDRATLEINVVDQCDAVASGNPDNDGDGISDICDLDDDNDGILDTEECEDQPQSVTLNLSQANANFNQNGAGSDGVGAFTTYTNATTFNGQNVDLRLTVLRNSSPANLTVDISGFSFTDTATNITYYYPIILDGANADGFAEFEIEFFLSGTNTLIEVPVEITFLDIDNLGVGEGIEFSREDISSYTLSGTPATSITLNNSTSSYFSDPGSFVRFLGNADGSPDDENLWVAVDLLQSSNIDFTVKKRGGITGYVFDNVSFANPGPTVLVNGAICDLDTDGDGLPDYLDLDSDNDGIYDAVENGTSDLDVNNDGQIDGPVGANGVPNAAEIGGGESGIVKDPVNSDGVGQPDYQVLDSDGDGCSDSNEAYDQINAEGNDAGQFGTGNPAPTDADGTVTAASYITPADRNNNSIADFQESGPDLDNDGIADACLPPVDTDGDLVFDNLDIDDDNDGIIDTREDLNLDGDNNPATNPTDTDGDGVPDYLDLDSDNDGITDNVEAQTTLGYVAPQDSNNDGIPDVTANGLPVSYDNAGQELGILPVNTDQTDNPDYRNTDSDNDGESDNIEAFDLNGDGVVGAALTGLDDDGDGFDNAYDTRNDGYADPNGTIDDPRLLPDSDNDLNQGGNVDYRDAFNPLDFDGDGVDNIEDRDDDNDGIDDVLEGYQFIADNDPAICTGSSYSFTNSALIAGTAGQVGARYRFTTVAPGLDAIVTITAKSAGTTLVNINGQAEGDASAFQPVIQYDANASGDRQITFNVRFVNAGGLTSAVVPSVGGFFQDVDGESFDREFYRVNNIVGFTIGNPSNILASDLGSGVTQFIADGTGSVVASSTNAISKDNAHRVFFQKQDINQLNFTIGIKKNTSTAITRYYSLLFDECELANYNDPSHQFTDANAPDTDGDGIPDYKDLDSDGDGCNDSIEAGFIDAFAKADEDGRLGNTSPVTVDVNGLVTSGENGQGYTESVDSNANGNYDFLENSISVACNDRDLDGITDSIDLDDDNDGILDTVENGGIDPFGDADGDGIPNFSDVGATNDANGDGVVDSFDTDGDGIINQFDQDSDGDGIPDNVEGQPTTGYTAPDGVDANNDGLDDAYPAGGITPENTDGADQPDYLDTDSDNDGIPDVVEASDFNNDGVADIAFANVDSDQDGLDDNFDGDTTGYGDPNGTPTTTNPAGELNNTDGTDEPDYRDTDDDNDGVDTDAEVIDNNNPEDADLDGTPDYLDVDDLDGDGVPDSADLDDDNDGILDSVEDANLDGDNNPYTDPTDSDGDGIPNFQDQDADGDGIPDNLEGQTTSGYTAPSGVDADGNGLDDAYENTPGSGEGISPENTDGVDQPDYLDTDSDNDGVLDATEGFDVNSDGVADTLPSGNDQDGDGIDDNFDTDPNAAYTDPSGTVVDAAPGVQLNNTDGADEPDYRDTDDDNDNVLTLTEDVDADRDPTNDDTDGDGTPDYLDTDDDGDGVDTALEDYDGDTDPTNQDTDGDGTPDYLDTDDDGDGFLTVNEDADPNGDGNPDDAIDSDANGIPNYLDPDVLDTDGDGILDSVDIDDDNDGILDVVEGTLDTDLDGIINSLDQDSDGDGIPDNVEAQSTAGYFPPLGIDTDNNGLDDAYETTPGSGEGLTTVDTDMDLIADYIDIDSDGDGIVDATEAFDFDSNGIPDIVPSGSDVDQDGLDDSFDGDNTGYGDPNGSQVVSNPLDDLVNTDGADDLDFRDTDDDNDGIASIDESNDPNGDGLANDANDADGDGIPDYLDPDNADNDGDGIPDNLDLDDDNDGILDSVEGDGDFDNDGIIDRFDQDSDNDGIPDNIEAQTTTGYIFPIGIDSDSNGLDDVYESTPGAGEGITPVNTDGDGNPDYLDVDSDNDNVDDFIEAFDYNNDGLPDIAFAEADIDNDGIDDAFDGDTTGYFDPNGIVVENDPLLDLNNSDGTDDLDYRDTDDDNDGLLTFDENPDVDGDPNTVDPGDADGDGVPDYLDFNDNDQDGIGDGIDIDDDNDGILDSVEGTSDFDNDGIIDAFDQDTDGDGIPDNIEAQSTTGYIAPSGNDADGNGLDDNYETAPGNGEGLTPNNEDGDGNPDYIDIDSDNDGVFDFIEAFDFNSDGVSDIAFAEADIDQDGLDDSFDGDTTGYGDPNGLQVVTNLVNDLNDNDRDAATGGPLNNLDFRDVDDDNDGIPTVDEDLNNNNDYADDDSDNDGIPDYLDLPDNDRDGIPDVDDLDDDNDGIPDSVEGTLDTDNDGIIDSFDLDSDNDGIPDNVEAQSTDDYNAPSGIDADNNGLDDVYQSGLGAEEGITPVNSDGLDVPDYLDNDSDNDGDSDNDEAFDGQVALGDSNNNGLDDAYETVDATDPYGDPNGNLENGAADTNNDDFPATGEVDYREALGTITGFVFEDVDGDGSYDASVDNLFPIGTQVNVTDNDGIVTTVDVNADGNWAVVVAIGNYTVDLDETTLPNAGVGYVLTTTGSDPETVISEFGRVNATTADGYQATGTITGFVFNDVDGDGTYDAAIDSLFLVGTVVNLTDVNGTVTPVTVGADGNWTADVAAGDYTVDVDETTLPNGGAGFNLSTAGSDPESITVAAGATVDTTADGYQATGTITGFVFNDVDGDGTYDAEIDTLFPAGTVVNLTDANGTVTPVTVGADGIWRADVAAGDYTVDVDETTLPNGGAGFNLSTTGSDPESITVAAGATVQTLSDGYLIANDNDNDGIPDDVDLDDDNDGIPDSIEGDVDSDMDGIIDSFDQDSDNDGIPDNVEGQSTGDYIAPSGVDSDGNGLDDAYEETPGSGEGIDPVDFDDDGLPDYLDDDSDDDGIPDFIEGFDFDNDGVADILPSGNDVDGDGLDDAFDGDNSGYGDPNGSVVVDSPADDLNNTDGDDEPDYRDIDDDGDGILTAIEDGNGNGNFLDDDNDADGTPDYLDADLRDIEIFNVLTPNNDGDNDFLFIRGIENFENNVKIYNRWGVEVFNVDGYDNRNNVFRGISEGRANVAQGDLLPVGTYYYVISYVNDNNQTIDLAGYLYINR</sequence>
<dbReference type="RefSeq" id="WP_105983016.1">
    <property type="nucleotide sequence ID" value="NZ_MQUC01000003.1"/>
</dbReference>
<feature type="compositionally biased region" description="Acidic residues" evidence="1">
    <location>
        <begin position="2202"/>
        <end position="2232"/>
    </location>
</feature>
<feature type="compositionally biased region" description="Acidic residues" evidence="1">
    <location>
        <begin position="1544"/>
        <end position="1559"/>
    </location>
</feature>
<feature type="compositionally biased region" description="Acidic residues" evidence="1">
    <location>
        <begin position="1780"/>
        <end position="1830"/>
    </location>
</feature>
<feature type="compositionally biased region" description="Low complexity" evidence="1">
    <location>
        <begin position="2081"/>
        <end position="2090"/>
    </location>
</feature>
<dbReference type="PANTHER" id="PTHR10199:SF119">
    <property type="entry name" value="RE20510P"/>
    <property type="match status" value="1"/>
</dbReference>
<feature type="region of interest" description="Disordered" evidence="1">
    <location>
        <begin position="1693"/>
        <end position="1847"/>
    </location>
</feature>